<dbReference type="PIRSF" id="PIRSF024534">
    <property type="entry name" value="ThiW"/>
    <property type="match status" value="1"/>
</dbReference>
<protein>
    <submittedName>
        <fullName evidence="2">Energy coupling factor transporter S component ThiW</fullName>
    </submittedName>
</protein>
<keyword evidence="1" id="KW-0812">Transmembrane</keyword>
<dbReference type="AlphaFoldDB" id="A0A3N9UGL1"/>
<name>A0A3N9UGL1_9BACI</name>
<dbReference type="NCBIfam" id="TIGR02359">
    <property type="entry name" value="thiW"/>
    <property type="match status" value="1"/>
</dbReference>
<dbReference type="RefSeq" id="WP_124763897.1">
    <property type="nucleotide sequence ID" value="NZ_JAFBDY010000004.1"/>
</dbReference>
<feature type="transmembrane region" description="Helical" evidence="1">
    <location>
        <begin position="42"/>
        <end position="60"/>
    </location>
</feature>
<dbReference type="Pfam" id="PF09512">
    <property type="entry name" value="ThiW"/>
    <property type="match status" value="1"/>
</dbReference>
<sequence>MNKTRAITYTAIISAITTISSNLIFIPLGFAKIFPIQHLANVLSAVFLGPWYAVLQAFLTSTLRNMLGTGSLFAYPGSMIGALLAGILYSKTKNMELTALGEVIGTGILGAIATYPIGVLLLGQETTLFALVPAFVMSSFGGALIGYVLLKILVRNHALNGLLINK</sequence>
<keyword evidence="1" id="KW-0472">Membrane</keyword>
<dbReference type="OrthoDB" id="5516776at2"/>
<keyword evidence="3" id="KW-1185">Reference proteome</keyword>
<reference evidence="2 3" key="1">
    <citation type="journal article" date="2013" name="J. Microbiol.">
        <title>Lysinibacillus chungkukjangi sp. nov., isolated from Chungkukjang, Korean fermented soybean food.</title>
        <authorList>
            <person name="Kim S.J."/>
            <person name="Jang Y.H."/>
            <person name="Hamada M."/>
            <person name="Ahn J.H."/>
            <person name="Weon H.Y."/>
            <person name="Suzuki K."/>
            <person name="Whang K.S."/>
            <person name="Kwon S.W."/>
        </authorList>
    </citation>
    <scope>NUCLEOTIDE SEQUENCE [LARGE SCALE GENOMIC DNA]</scope>
    <source>
        <strain evidence="2 3">MCCC 1A12701</strain>
    </source>
</reference>
<accession>A0A3N9UGL1</accession>
<feature type="transmembrane region" description="Helical" evidence="1">
    <location>
        <begin position="6"/>
        <end position="30"/>
    </location>
</feature>
<evidence type="ECO:0000313" key="3">
    <source>
        <dbReference type="Proteomes" id="UP000274033"/>
    </source>
</evidence>
<gene>
    <name evidence="2" type="primary">thiW</name>
    <name evidence="2" type="ORF">EBB45_07735</name>
</gene>
<feature type="transmembrane region" description="Helical" evidence="1">
    <location>
        <begin position="97"/>
        <end position="122"/>
    </location>
</feature>
<organism evidence="2 3">
    <name type="scientific">Lysinibacillus composti</name>
    <dbReference type="NCBI Taxonomy" id="720633"/>
    <lineage>
        <taxon>Bacteria</taxon>
        <taxon>Bacillati</taxon>
        <taxon>Bacillota</taxon>
        <taxon>Bacilli</taxon>
        <taxon>Bacillales</taxon>
        <taxon>Bacillaceae</taxon>
        <taxon>Lysinibacillus</taxon>
    </lineage>
</organism>
<comment type="caution">
    <text evidence="2">The sequence shown here is derived from an EMBL/GenBank/DDBJ whole genome shotgun (WGS) entry which is preliminary data.</text>
</comment>
<dbReference type="Proteomes" id="UP000274033">
    <property type="component" value="Unassembled WGS sequence"/>
</dbReference>
<feature type="transmembrane region" description="Helical" evidence="1">
    <location>
        <begin position="128"/>
        <end position="150"/>
    </location>
</feature>
<dbReference type="Gene3D" id="1.10.1760.20">
    <property type="match status" value="1"/>
</dbReference>
<keyword evidence="1" id="KW-1133">Transmembrane helix</keyword>
<proteinExistence type="predicted"/>
<feature type="transmembrane region" description="Helical" evidence="1">
    <location>
        <begin position="72"/>
        <end position="90"/>
    </location>
</feature>
<evidence type="ECO:0000256" key="1">
    <source>
        <dbReference type="SAM" id="Phobius"/>
    </source>
</evidence>
<dbReference type="EMBL" id="RRCT01000005">
    <property type="protein sequence ID" value="RQW75240.1"/>
    <property type="molecule type" value="Genomic_DNA"/>
</dbReference>
<dbReference type="InterPro" id="IPR012652">
    <property type="entry name" value="ThiW"/>
</dbReference>
<evidence type="ECO:0000313" key="2">
    <source>
        <dbReference type="EMBL" id="RQW75240.1"/>
    </source>
</evidence>